<organism evidence="1">
    <name type="scientific">freshwater metagenome</name>
    <dbReference type="NCBI Taxonomy" id="449393"/>
    <lineage>
        <taxon>unclassified sequences</taxon>
        <taxon>metagenomes</taxon>
        <taxon>ecological metagenomes</taxon>
    </lineage>
</organism>
<name>A0A6J6HEZ7_9ZZZZ</name>
<protein>
    <submittedName>
        <fullName evidence="1">Unannotated protein</fullName>
    </submittedName>
</protein>
<accession>A0A6J6HEZ7</accession>
<evidence type="ECO:0000313" key="1">
    <source>
        <dbReference type="EMBL" id="CAB4610519.1"/>
    </source>
</evidence>
<proteinExistence type="predicted"/>
<sequence length="328" mass="34398">MTLRPASPYLRFMLGGLAASLGLAGAASATVATPAAADPVEGSGPTQSESTLPPGTYVSCTAYFGLTKYSESDLASYAVDVVDDAVTPEPVIGTDLVPVLTVTDASDETVECTPDLAWTDETSWGSSYFSSSALAEMIGLVTYPGPGYYLIPATFGFSYTTPDTTTFTPVSTSIRFENTYTNKVITVVPTTVPPTADGVFAPGVELADLDNSYFTDLFDAVETTGNAAQRAYFEQWWADRLDLVTCSDSDPLYPSTGVTLQTLVPGVAITGCDDFYGSSKAFYEAAQFNVKIAASLITITIADPPPPPTTTTTTTTVQPDPVIPAFAG</sequence>
<gene>
    <name evidence="1" type="ORF">UFOPK1835_01058</name>
</gene>
<dbReference type="AlphaFoldDB" id="A0A6J6HEZ7"/>
<dbReference type="EMBL" id="CAEZUP010000040">
    <property type="protein sequence ID" value="CAB4610519.1"/>
    <property type="molecule type" value="Genomic_DNA"/>
</dbReference>
<reference evidence="1" key="1">
    <citation type="submission" date="2020-05" db="EMBL/GenBank/DDBJ databases">
        <authorList>
            <person name="Chiriac C."/>
            <person name="Salcher M."/>
            <person name="Ghai R."/>
            <person name="Kavagutti S V."/>
        </authorList>
    </citation>
    <scope>NUCLEOTIDE SEQUENCE</scope>
</reference>